<dbReference type="RefSeq" id="WP_246409056.1">
    <property type="nucleotide sequence ID" value="NZ_JACHIP010000003.1"/>
</dbReference>
<dbReference type="AlphaFoldDB" id="A0A7W8E3J8"/>
<sequence>MRNLFDLRKVEEMKSGMKFGASTLFAMACAFAVGCSGGGSKSTAPATPVTYTIGGTVSGLTGTGLILENAGGNSLTVSANATTFSFSTPVPTSDVYSVTVSAQPAGDSCVVANGNGTATANVTSVTVTCTALDTIGGTISGLVNPGLILQDNGSDRLTVAADATSFSFPTPLANGGSYMITVLTQPLGETCLVSNGSGTAAGAVTNVAIACTPQYDISGTITGLDDAGLVLQDNGGDNLTVNAHSADFTFPTPVAAGGTFSITVLTQPATENCTVISGSGTATSNVANASVVCVGDWTWTAGSGTLGLNGGQPGIYGTLGTPAPANLPGGRSQASTWTDASGNLWLFGGNGKDVNGTGGQLNDLWKFDPAAGTNGQWTWINGSAINIPSISSSFPPGAPGVYGTLGTASPTNAPGGREQCASWKDAAGNLWLFGGIGIDVNGVYGYLNDLWKFDTQASQWTWMGGSNTVFYYGGHPGIYGTLGTGASANIPGGRYGAVTWIDASGNFFLFGGNGVVTDPTSGNTVTAGLNDLWEYTPAGNSNAGEWTWIGGSSTVPPSNNPFGGSSGQPGVYGTLGTAASANIPGGRQSGTSWTDASGNFWLFGGLGVDSAGNNGYLNDLWEYTPGTAGNAGQWTWQSGANTIGSNGGQPGNYGIQGTTASSNVPGARFSPSAWVDPSGNFWIFGGQGYDWTDTTGLLNDLWKFTPSTAGDPGNWTWMGGSDAVPPPVGFVSNLGQSGVYGTLGTPAPANTPGGRLGAATWVDASGNLRLMGGQGDDSTGTQGYLNDLWQYQP</sequence>
<protein>
    <submittedName>
        <fullName evidence="1">Uncharacterized protein</fullName>
    </submittedName>
</protein>
<keyword evidence="2" id="KW-1185">Reference proteome</keyword>
<dbReference type="Proteomes" id="UP000540989">
    <property type="component" value="Unassembled WGS sequence"/>
</dbReference>
<dbReference type="EMBL" id="JACHIP010000003">
    <property type="protein sequence ID" value="MBB5058053.1"/>
    <property type="molecule type" value="Genomic_DNA"/>
</dbReference>
<organism evidence="1 2">
    <name type="scientific">Granulicella aggregans</name>
    <dbReference type="NCBI Taxonomy" id="474949"/>
    <lineage>
        <taxon>Bacteria</taxon>
        <taxon>Pseudomonadati</taxon>
        <taxon>Acidobacteriota</taxon>
        <taxon>Terriglobia</taxon>
        <taxon>Terriglobales</taxon>
        <taxon>Acidobacteriaceae</taxon>
        <taxon>Granulicella</taxon>
    </lineage>
</organism>
<evidence type="ECO:0000313" key="2">
    <source>
        <dbReference type="Proteomes" id="UP000540989"/>
    </source>
</evidence>
<accession>A0A7W8E3J8</accession>
<dbReference type="Gene3D" id="2.120.10.80">
    <property type="entry name" value="Kelch-type beta propeller"/>
    <property type="match status" value="1"/>
</dbReference>
<dbReference type="PROSITE" id="PS51257">
    <property type="entry name" value="PROKAR_LIPOPROTEIN"/>
    <property type="match status" value="1"/>
</dbReference>
<comment type="caution">
    <text evidence="1">The sequence shown here is derived from an EMBL/GenBank/DDBJ whole genome shotgun (WGS) entry which is preliminary data.</text>
</comment>
<proteinExistence type="predicted"/>
<evidence type="ECO:0000313" key="1">
    <source>
        <dbReference type="EMBL" id="MBB5058053.1"/>
    </source>
</evidence>
<gene>
    <name evidence="1" type="ORF">HDF16_002759</name>
</gene>
<dbReference type="InterPro" id="IPR015915">
    <property type="entry name" value="Kelch-typ_b-propeller"/>
</dbReference>
<reference evidence="1 2" key="1">
    <citation type="submission" date="2020-08" db="EMBL/GenBank/DDBJ databases">
        <title>Genomic Encyclopedia of Type Strains, Phase IV (KMG-V): Genome sequencing to study the core and pangenomes of soil and plant-associated prokaryotes.</title>
        <authorList>
            <person name="Whitman W."/>
        </authorList>
    </citation>
    <scope>NUCLEOTIDE SEQUENCE [LARGE SCALE GENOMIC DNA]</scope>
    <source>
        <strain evidence="1 2">M8UP14</strain>
    </source>
</reference>
<dbReference type="SUPFAM" id="SSF117281">
    <property type="entry name" value="Kelch motif"/>
    <property type="match status" value="1"/>
</dbReference>
<name>A0A7W8E3J8_9BACT</name>